<dbReference type="Gene3D" id="3.40.190.10">
    <property type="entry name" value="Periplasmic binding protein-like II"/>
    <property type="match status" value="2"/>
</dbReference>
<feature type="domain" description="HTH lysR-type" evidence="5">
    <location>
        <begin position="3"/>
        <end position="61"/>
    </location>
</feature>
<accession>A0A6H2HBY3</accession>
<evidence type="ECO:0000313" key="7">
    <source>
        <dbReference type="Proteomes" id="UP000502041"/>
    </source>
</evidence>
<dbReference type="PROSITE" id="PS50931">
    <property type="entry name" value="HTH_LYSR"/>
    <property type="match status" value="1"/>
</dbReference>
<dbReference type="KEGG" id="pvac:HC248_02707"/>
<dbReference type="Gene3D" id="1.10.10.10">
    <property type="entry name" value="Winged helix-like DNA-binding domain superfamily/Winged helix DNA-binding domain"/>
    <property type="match status" value="1"/>
</dbReference>
<dbReference type="PRINTS" id="PR00039">
    <property type="entry name" value="HTHLYSR"/>
</dbReference>
<dbReference type="SUPFAM" id="SSF53850">
    <property type="entry name" value="Periplasmic binding protein-like II"/>
    <property type="match status" value="1"/>
</dbReference>
<evidence type="ECO:0000256" key="3">
    <source>
        <dbReference type="ARBA" id="ARBA00023125"/>
    </source>
</evidence>
<dbReference type="Pfam" id="PF00126">
    <property type="entry name" value="HTH_1"/>
    <property type="match status" value="1"/>
</dbReference>
<dbReference type="EMBL" id="CP051461">
    <property type="protein sequence ID" value="QJC57382.1"/>
    <property type="molecule type" value="Genomic_DNA"/>
</dbReference>
<dbReference type="Pfam" id="PF03466">
    <property type="entry name" value="LysR_substrate"/>
    <property type="match status" value="1"/>
</dbReference>
<keyword evidence="2" id="KW-0805">Transcription regulation</keyword>
<dbReference type="GO" id="GO:0005829">
    <property type="term" value="C:cytosol"/>
    <property type="evidence" value="ECO:0007669"/>
    <property type="project" value="TreeGrafter"/>
</dbReference>
<comment type="similarity">
    <text evidence="1">Belongs to the LysR transcriptional regulatory family.</text>
</comment>
<dbReference type="InterPro" id="IPR036388">
    <property type="entry name" value="WH-like_DNA-bd_sf"/>
</dbReference>
<dbReference type="InterPro" id="IPR036390">
    <property type="entry name" value="WH_DNA-bd_sf"/>
</dbReference>
<dbReference type="GO" id="GO:0003677">
    <property type="term" value="F:DNA binding"/>
    <property type="evidence" value="ECO:0007669"/>
    <property type="project" value="UniProtKB-KW"/>
</dbReference>
<name>A0A6H2HBY3_9BURK</name>
<keyword evidence="3" id="KW-0238">DNA-binding</keyword>
<organism evidence="6 7">
    <name type="scientific">Polaromonas vacuolata</name>
    <dbReference type="NCBI Taxonomy" id="37448"/>
    <lineage>
        <taxon>Bacteria</taxon>
        <taxon>Pseudomonadati</taxon>
        <taxon>Pseudomonadota</taxon>
        <taxon>Betaproteobacteria</taxon>
        <taxon>Burkholderiales</taxon>
        <taxon>Comamonadaceae</taxon>
        <taxon>Polaromonas</taxon>
    </lineage>
</organism>
<reference evidence="6 7" key="1">
    <citation type="submission" date="2020-04" db="EMBL/GenBank/DDBJ databases">
        <title>Complete genome of a Psychrophilic, Marine, Gas Vacuolate Bacterium Polaromonas vacuolata KCTC 22033T.</title>
        <authorList>
            <person name="Hwang K."/>
            <person name="Kim K.M."/>
        </authorList>
    </citation>
    <scope>NUCLEOTIDE SEQUENCE [LARGE SCALE GENOMIC DNA]</scope>
    <source>
        <strain evidence="6 7">KCTC 22033</strain>
    </source>
</reference>
<evidence type="ECO:0000256" key="2">
    <source>
        <dbReference type="ARBA" id="ARBA00023015"/>
    </source>
</evidence>
<evidence type="ECO:0000313" key="6">
    <source>
        <dbReference type="EMBL" id="QJC57382.1"/>
    </source>
</evidence>
<dbReference type="AlphaFoldDB" id="A0A6H2HBY3"/>
<keyword evidence="7" id="KW-1185">Reference proteome</keyword>
<dbReference type="PANTHER" id="PTHR30419">
    <property type="entry name" value="HTH-TYPE TRANSCRIPTIONAL REGULATOR YBHD"/>
    <property type="match status" value="1"/>
</dbReference>
<evidence type="ECO:0000259" key="5">
    <source>
        <dbReference type="PROSITE" id="PS50931"/>
    </source>
</evidence>
<gene>
    <name evidence="6" type="primary">cynR_3</name>
    <name evidence="6" type="ORF">HC248_02707</name>
</gene>
<protein>
    <submittedName>
        <fullName evidence="6">HTH-type transcriptional regulator CynR</fullName>
    </submittedName>
</protein>
<evidence type="ECO:0000256" key="1">
    <source>
        <dbReference type="ARBA" id="ARBA00009437"/>
    </source>
</evidence>
<keyword evidence="4" id="KW-0804">Transcription</keyword>
<dbReference type="RefSeq" id="WP_168922906.1">
    <property type="nucleotide sequence ID" value="NZ_CP051461.1"/>
</dbReference>
<dbReference type="InterPro" id="IPR000847">
    <property type="entry name" value="LysR_HTH_N"/>
</dbReference>
<dbReference type="InterPro" id="IPR005119">
    <property type="entry name" value="LysR_subst-bd"/>
</dbReference>
<dbReference type="Proteomes" id="UP000502041">
    <property type="component" value="Chromosome"/>
</dbReference>
<sequence length="308" mass="33731">MQISLKQIRYFLAAAETGQFSAAAAKAYVTQTTITAAIRELEAILGMKLFLRHHASGVSLTVEGQKFLHHAYNIVAAVNSAIHDPGLISQDVSGRVRFGATPTMLGSYVVPAIAQFASAYPQIEVEVIELERPALEAALLSGQVDIGVLWLINIDKPLDFHSLPLTRSRRQLWLSASHPLLKKRNISLSDINELPYVLYNADETPRNTLLFWQQAGLEPNIRYRVSSVEAVRSLVAQGMGVTILSDVIHRPFSSEGLRIETRSLMNGLPSIEIGLAWSKEQALSHAADAFKTFMELTFSGPGLGAKVS</sequence>
<evidence type="ECO:0000256" key="4">
    <source>
        <dbReference type="ARBA" id="ARBA00023163"/>
    </source>
</evidence>
<dbReference type="InterPro" id="IPR050950">
    <property type="entry name" value="HTH-type_LysR_regulators"/>
</dbReference>
<dbReference type="SUPFAM" id="SSF46785">
    <property type="entry name" value="Winged helix' DNA-binding domain"/>
    <property type="match status" value="1"/>
</dbReference>
<proteinExistence type="inferred from homology"/>
<dbReference type="GO" id="GO:0003700">
    <property type="term" value="F:DNA-binding transcription factor activity"/>
    <property type="evidence" value="ECO:0007669"/>
    <property type="project" value="InterPro"/>
</dbReference>